<feature type="transmembrane region" description="Helical" evidence="7">
    <location>
        <begin position="378"/>
        <end position="400"/>
    </location>
</feature>
<proteinExistence type="predicted"/>
<feature type="transmembrane region" description="Helical" evidence="7">
    <location>
        <begin position="352"/>
        <end position="372"/>
    </location>
</feature>
<dbReference type="GO" id="GO:0022857">
    <property type="term" value="F:transmembrane transporter activity"/>
    <property type="evidence" value="ECO:0007669"/>
    <property type="project" value="InterPro"/>
</dbReference>
<feature type="transmembrane region" description="Helical" evidence="7">
    <location>
        <begin position="286"/>
        <end position="308"/>
    </location>
</feature>
<evidence type="ECO:0000256" key="2">
    <source>
        <dbReference type="ARBA" id="ARBA00022448"/>
    </source>
</evidence>
<evidence type="ECO:0000256" key="6">
    <source>
        <dbReference type="SAM" id="MobiDB-lite"/>
    </source>
</evidence>
<keyword evidence="4 7" id="KW-1133">Transmembrane helix</keyword>
<dbReference type="GO" id="GO:0016020">
    <property type="term" value="C:membrane"/>
    <property type="evidence" value="ECO:0007669"/>
    <property type="project" value="UniProtKB-SubCell"/>
</dbReference>
<evidence type="ECO:0000313" key="9">
    <source>
        <dbReference type="EMBL" id="KAF8913881.1"/>
    </source>
</evidence>
<sequence>MSEDAMQSHTEMTRRVLWKLDCHILPPLALLWLANFIDRSNVGNARIAGLEKDTHLKGNQFNTVLAVFYVTYLLVELPSNIILKKMKPNRWIPFLVGIWGVITTLSSLVESFGGLVAVRIFLGLFEGGLLPGIILYLSTMYKRHELQLRVGIFYASASLSGAFGGLLATAIIKMNGVGNLAGWRWIFILEGIATVILAFIAAYFLPESLENASFFTEEERSFAVNRFRLDDRLTGQFSPQAQSSSPTRSLEKGEDDVHLEKADESVPVEQKEEFEWREVFRGIWEIQVWLTGMAYFGLIVSLYSYSLFLPTIVSGLGYTGSAAQLHTVPPYVPAAVLTVVVAFLSDRLKWRGPFILICLPLAIIGYILAIAAENNKTRYIAVFFMAAGVYPSAPSILSILPNNSSGHYKRATTTALQLAVANAGGFVATFAYTPDQAPKYIRGHTISLAFVCLAWVLVALNVLYCLWENKARKEGRRHDNIMKYHALVEQGKTKAPIGDRHPEFLFTL</sequence>
<keyword evidence="5 7" id="KW-0472">Membrane</keyword>
<feature type="compositionally biased region" description="Basic and acidic residues" evidence="6">
    <location>
        <begin position="249"/>
        <end position="266"/>
    </location>
</feature>
<feature type="transmembrane region" description="Helical" evidence="7">
    <location>
        <begin position="328"/>
        <end position="345"/>
    </location>
</feature>
<evidence type="ECO:0000259" key="8">
    <source>
        <dbReference type="PROSITE" id="PS50850"/>
    </source>
</evidence>
<feature type="transmembrane region" description="Helical" evidence="7">
    <location>
        <begin position="184"/>
        <end position="205"/>
    </location>
</feature>
<dbReference type="AlphaFoldDB" id="A0A9P5P2S4"/>
<protein>
    <submittedName>
        <fullName evidence="9">MFS transporter</fullName>
    </submittedName>
</protein>
<name>A0A9P5P2S4_GYMJU</name>
<dbReference type="FunFam" id="1.20.1250.20:FF:000034">
    <property type="entry name" value="MFS general substrate transporter"/>
    <property type="match status" value="1"/>
</dbReference>
<reference evidence="9" key="1">
    <citation type="submission" date="2020-11" db="EMBL/GenBank/DDBJ databases">
        <authorList>
            <consortium name="DOE Joint Genome Institute"/>
            <person name="Ahrendt S."/>
            <person name="Riley R."/>
            <person name="Andreopoulos W."/>
            <person name="LaButti K."/>
            <person name="Pangilinan J."/>
            <person name="Ruiz-duenas F.J."/>
            <person name="Barrasa J.M."/>
            <person name="Sanchez-Garcia M."/>
            <person name="Camarero S."/>
            <person name="Miyauchi S."/>
            <person name="Serrano A."/>
            <person name="Linde D."/>
            <person name="Babiker R."/>
            <person name="Drula E."/>
            <person name="Ayuso-Fernandez I."/>
            <person name="Pacheco R."/>
            <person name="Padilla G."/>
            <person name="Ferreira P."/>
            <person name="Barriuso J."/>
            <person name="Kellner H."/>
            <person name="Castanera R."/>
            <person name="Alfaro M."/>
            <person name="Ramirez L."/>
            <person name="Pisabarro A.G."/>
            <person name="Kuo A."/>
            <person name="Tritt A."/>
            <person name="Lipzen A."/>
            <person name="He G."/>
            <person name="Yan M."/>
            <person name="Ng V."/>
            <person name="Cullen D."/>
            <person name="Martin F."/>
            <person name="Rosso M.-N."/>
            <person name="Henrissat B."/>
            <person name="Hibbett D."/>
            <person name="Martinez A.T."/>
            <person name="Grigoriev I.V."/>
        </authorList>
    </citation>
    <scope>NUCLEOTIDE SEQUENCE</scope>
    <source>
        <strain evidence="9">AH 44721</strain>
    </source>
</reference>
<dbReference type="Proteomes" id="UP000724874">
    <property type="component" value="Unassembled WGS sequence"/>
</dbReference>
<feature type="transmembrane region" description="Helical" evidence="7">
    <location>
        <begin position="115"/>
        <end position="138"/>
    </location>
</feature>
<feature type="domain" description="Major facilitator superfamily (MFS) profile" evidence="8">
    <location>
        <begin position="24"/>
        <end position="472"/>
    </location>
</feature>
<accession>A0A9P5P2S4</accession>
<feature type="compositionally biased region" description="Polar residues" evidence="6">
    <location>
        <begin position="236"/>
        <end position="248"/>
    </location>
</feature>
<evidence type="ECO:0000256" key="3">
    <source>
        <dbReference type="ARBA" id="ARBA00022692"/>
    </source>
</evidence>
<gene>
    <name evidence="9" type="ORF">CPB84DRAFT_1757812</name>
</gene>
<dbReference type="PANTHER" id="PTHR43791:SF67">
    <property type="entry name" value="TRANSPORTER, PUTATIVE (AFU_ORTHOLOGUE AFUA_3G04010)-RELATED"/>
    <property type="match status" value="1"/>
</dbReference>
<evidence type="ECO:0000256" key="5">
    <source>
        <dbReference type="ARBA" id="ARBA00023136"/>
    </source>
</evidence>
<feature type="transmembrane region" description="Helical" evidence="7">
    <location>
        <begin position="445"/>
        <end position="467"/>
    </location>
</feature>
<keyword evidence="2" id="KW-0813">Transport</keyword>
<feature type="region of interest" description="Disordered" evidence="6">
    <location>
        <begin position="236"/>
        <end position="266"/>
    </location>
</feature>
<dbReference type="PROSITE" id="PS50850">
    <property type="entry name" value="MFS"/>
    <property type="match status" value="1"/>
</dbReference>
<dbReference type="InterPro" id="IPR011701">
    <property type="entry name" value="MFS"/>
</dbReference>
<evidence type="ECO:0000313" key="10">
    <source>
        <dbReference type="Proteomes" id="UP000724874"/>
    </source>
</evidence>
<dbReference type="FunFam" id="1.20.1250.20:FF:000068">
    <property type="entry name" value="MFS general substrate transporter"/>
    <property type="match status" value="1"/>
</dbReference>
<feature type="transmembrane region" description="Helical" evidence="7">
    <location>
        <begin position="91"/>
        <end position="109"/>
    </location>
</feature>
<evidence type="ECO:0000256" key="4">
    <source>
        <dbReference type="ARBA" id="ARBA00022989"/>
    </source>
</evidence>
<dbReference type="PANTHER" id="PTHR43791">
    <property type="entry name" value="PERMEASE-RELATED"/>
    <property type="match status" value="1"/>
</dbReference>
<organism evidence="9 10">
    <name type="scientific">Gymnopilus junonius</name>
    <name type="common">Spectacular rustgill mushroom</name>
    <name type="synonym">Gymnopilus spectabilis subsp. junonius</name>
    <dbReference type="NCBI Taxonomy" id="109634"/>
    <lineage>
        <taxon>Eukaryota</taxon>
        <taxon>Fungi</taxon>
        <taxon>Dikarya</taxon>
        <taxon>Basidiomycota</taxon>
        <taxon>Agaricomycotina</taxon>
        <taxon>Agaricomycetes</taxon>
        <taxon>Agaricomycetidae</taxon>
        <taxon>Agaricales</taxon>
        <taxon>Agaricineae</taxon>
        <taxon>Hymenogastraceae</taxon>
        <taxon>Gymnopilus</taxon>
    </lineage>
</organism>
<dbReference type="OrthoDB" id="9971669at2759"/>
<evidence type="ECO:0000256" key="1">
    <source>
        <dbReference type="ARBA" id="ARBA00004141"/>
    </source>
</evidence>
<comment type="subcellular location">
    <subcellularLocation>
        <location evidence="1">Membrane</location>
        <topology evidence="1">Multi-pass membrane protein</topology>
    </subcellularLocation>
</comment>
<dbReference type="InterPro" id="IPR036259">
    <property type="entry name" value="MFS_trans_sf"/>
</dbReference>
<dbReference type="InterPro" id="IPR020846">
    <property type="entry name" value="MFS_dom"/>
</dbReference>
<feature type="transmembrane region" description="Helical" evidence="7">
    <location>
        <begin position="412"/>
        <end position="433"/>
    </location>
</feature>
<dbReference type="SUPFAM" id="SSF103473">
    <property type="entry name" value="MFS general substrate transporter"/>
    <property type="match status" value="1"/>
</dbReference>
<keyword evidence="3 7" id="KW-0812">Transmembrane</keyword>
<evidence type="ECO:0000256" key="7">
    <source>
        <dbReference type="SAM" id="Phobius"/>
    </source>
</evidence>
<feature type="transmembrane region" description="Helical" evidence="7">
    <location>
        <begin position="61"/>
        <end position="79"/>
    </location>
</feature>
<dbReference type="Gene3D" id="1.20.1250.20">
    <property type="entry name" value="MFS general substrate transporter like domains"/>
    <property type="match status" value="2"/>
</dbReference>
<comment type="caution">
    <text evidence="9">The sequence shown here is derived from an EMBL/GenBank/DDBJ whole genome shotgun (WGS) entry which is preliminary data.</text>
</comment>
<dbReference type="Pfam" id="PF07690">
    <property type="entry name" value="MFS_1"/>
    <property type="match status" value="1"/>
</dbReference>
<feature type="transmembrane region" description="Helical" evidence="7">
    <location>
        <begin position="150"/>
        <end position="172"/>
    </location>
</feature>
<dbReference type="EMBL" id="JADNYJ010000001">
    <property type="protein sequence ID" value="KAF8913881.1"/>
    <property type="molecule type" value="Genomic_DNA"/>
</dbReference>
<keyword evidence="10" id="KW-1185">Reference proteome</keyword>